<evidence type="ECO:0000313" key="3">
    <source>
        <dbReference type="EMBL" id="ADW07985.1"/>
    </source>
</evidence>
<dbReference type="AlphaFoldDB" id="A0A8D3WSN1"/>
<feature type="transmembrane region" description="Helical" evidence="2">
    <location>
        <begin position="33"/>
        <end position="53"/>
    </location>
</feature>
<protein>
    <submittedName>
        <fullName evidence="3">Uncharacterized protein</fullName>
    </submittedName>
</protein>
<keyword evidence="3" id="KW-0614">Plasmid</keyword>
<evidence type="ECO:0000313" key="4">
    <source>
        <dbReference type="Proteomes" id="UP000002066"/>
    </source>
</evidence>
<dbReference type="KEGG" id="sfa:Sfla_6688"/>
<sequence>MKRKPNPPAPRPNRRTATARRWAAHRRTITAHLLRGASYGAGTGAVGLIFWWIEQRW</sequence>
<feature type="region of interest" description="Disordered" evidence="1">
    <location>
        <begin position="1"/>
        <end position="22"/>
    </location>
</feature>
<keyword evidence="2" id="KW-0812">Transmembrane</keyword>
<name>A0A8D3WSN1_STRFA</name>
<feature type="compositionally biased region" description="Basic residues" evidence="1">
    <location>
        <begin position="12"/>
        <end position="22"/>
    </location>
</feature>
<keyword evidence="2" id="KW-0472">Membrane</keyword>
<accession>A0A8D3WSN1</accession>
<organism evidence="3 4">
    <name type="scientific">Streptomyces pratensis (strain ATCC 33331 / IAF-45CD)</name>
    <dbReference type="NCBI Taxonomy" id="591167"/>
    <lineage>
        <taxon>Bacteria</taxon>
        <taxon>Bacillati</taxon>
        <taxon>Actinomycetota</taxon>
        <taxon>Actinomycetes</taxon>
        <taxon>Kitasatosporales</taxon>
        <taxon>Streptomycetaceae</taxon>
        <taxon>Streptomyces</taxon>
    </lineage>
</organism>
<keyword evidence="2" id="KW-1133">Transmembrane helix</keyword>
<dbReference type="EMBL" id="CP002477">
    <property type="protein sequence ID" value="ADW07985.1"/>
    <property type="molecule type" value="Genomic_DNA"/>
</dbReference>
<evidence type="ECO:0000256" key="1">
    <source>
        <dbReference type="SAM" id="MobiDB-lite"/>
    </source>
</evidence>
<feature type="compositionally biased region" description="Pro residues" evidence="1">
    <location>
        <begin position="1"/>
        <end position="11"/>
    </location>
</feature>
<dbReference type="Proteomes" id="UP000002066">
    <property type="component" value="Plasmid pSFLA02"/>
</dbReference>
<evidence type="ECO:0000256" key="2">
    <source>
        <dbReference type="SAM" id="Phobius"/>
    </source>
</evidence>
<geneLocation type="plasmid" evidence="3 4">
    <name>pSFLA02</name>
</geneLocation>
<reference evidence="3 4" key="1">
    <citation type="submission" date="2011-01" db="EMBL/GenBank/DDBJ databases">
        <title>Complete sequence of plasmid2 of Streptomyces flavogriseus ATCC 33331.</title>
        <authorList>
            <consortium name="US DOE Joint Genome Institute"/>
            <person name="Lucas S."/>
            <person name="Copeland A."/>
            <person name="Lapidus A."/>
            <person name="Cheng J.-F."/>
            <person name="Goodwin L."/>
            <person name="Pitluck S."/>
            <person name="Davenport K."/>
            <person name="Detter J.C."/>
            <person name="Han C."/>
            <person name="Tapia R."/>
            <person name="Land M."/>
            <person name="Hauser L."/>
            <person name="Kyrpides N."/>
            <person name="Ivanova N."/>
            <person name="Ovchinnikova G."/>
            <person name="Pagani I."/>
            <person name="Brumm P."/>
            <person name="Mead D."/>
            <person name="Woyke T."/>
        </authorList>
    </citation>
    <scope>NUCLEOTIDE SEQUENCE [LARGE SCALE GENOMIC DNA]</scope>
    <source>
        <strain evidence="4">ATCC 33331 / IAF-45CD</strain>
        <plasmid evidence="3 4">pSFLA02</plasmid>
    </source>
</reference>
<proteinExistence type="predicted"/>
<gene>
    <name evidence="3" type="ORF">Sfla_6688</name>
</gene>